<dbReference type="AlphaFoldDB" id="A0A5R9EC47"/>
<dbReference type="Proteomes" id="UP000305921">
    <property type="component" value="Unassembled WGS sequence"/>
</dbReference>
<accession>A0A5R9EC47</accession>
<comment type="caution">
    <text evidence="2">The sequence shown here is derived from an EMBL/GenBank/DDBJ whole genome shotgun (WGS) entry which is preliminary data.</text>
</comment>
<organism evidence="2 3">
    <name type="scientific">Streptomyces marianii</name>
    <dbReference type="NCBI Taxonomy" id="1817406"/>
    <lineage>
        <taxon>Bacteria</taxon>
        <taxon>Bacillati</taxon>
        <taxon>Actinomycetota</taxon>
        <taxon>Actinomycetes</taxon>
        <taxon>Kitasatosporales</taxon>
        <taxon>Streptomycetaceae</taxon>
        <taxon>Streptomyces</taxon>
    </lineage>
</organism>
<evidence type="ECO:0000313" key="2">
    <source>
        <dbReference type="EMBL" id="TLQ47548.1"/>
    </source>
</evidence>
<evidence type="ECO:0000313" key="3">
    <source>
        <dbReference type="Proteomes" id="UP000305921"/>
    </source>
</evidence>
<name>A0A5R9EC47_9ACTN</name>
<keyword evidence="1" id="KW-0732">Signal</keyword>
<evidence type="ECO:0000256" key="1">
    <source>
        <dbReference type="SAM" id="SignalP"/>
    </source>
</evidence>
<feature type="signal peptide" evidence="1">
    <location>
        <begin position="1"/>
        <end position="29"/>
    </location>
</feature>
<dbReference type="EMBL" id="VAWE01000001">
    <property type="protein sequence ID" value="TLQ47548.1"/>
    <property type="molecule type" value="Genomic_DNA"/>
</dbReference>
<proteinExistence type="predicted"/>
<evidence type="ECO:0008006" key="4">
    <source>
        <dbReference type="Google" id="ProtNLM"/>
    </source>
</evidence>
<gene>
    <name evidence="2" type="ORF">FEF34_35510</name>
</gene>
<sequence>MRKAQLSRMVVAAVLALGGLAAVGSPAQADGHNKTVVLTLTLTNENRYGSTSDNTPGNFFGATGTVEKDGESYGSFVNACQVESATPRRLMCMGGFRTPDGQIGYKAITEVNFQTFPAEVTGGTQRFRNASGDMQFGPTVSGVRQVTIYLSGVKG</sequence>
<feature type="chain" id="PRO_5024456423" description="Secreted protein" evidence="1">
    <location>
        <begin position="30"/>
        <end position="155"/>
    </location>
</feature>
<protein>
    <recommendedName>
        <fullName evidence="4">Secreted protein</fullName>
    </recommendedName>
</protein>
<reference evidence="2 3" key="1">
    <citation type="submission" date="2019-05" db="EMBL/GenBank/DDBJ databases">
        <title>Streptomyces marianii sp. nov., a novel marine actinomycete from southern coast of India.</title>
        <authorList>
            <person name="Iniyan A.M."/>
            <person name="Wink J."/>
            <person name="Ramprasad E."/>
            <person name="Ramana C.V."/>
            <person name="Bunk B."/>
            <person name="Sproer C."/>
            <person name="Joseph F.-J.R.S."/>
            <person name="Vincent S.G.P."/>
        </authorList>
    </citation>
    <scope>NUCLEOTIDE SEQUENCE [LARGE SCALE GENOMIC DNA]</scope>
    <source>
        <strain evidence="2 3">ICN19</strain>
    </source>
</reference>
<keyword evidence="3" id="KW-1185">Reference proteome</keyword>
<dbReference type="RefSeq" id="WP_138056827.1">
    <property type="nucleotide sequence ID" value="NZ_VAWE01000001.1"/>
</dbReference>